<proteinExistence type="predicted"/>
<dbReference type="EMBL" id="CADCXU010008234">
    <property type="protein sequence ID" value="CAA9999114.1"/>
    <property type="molecule type" value="Genomic_DNA"/>
</dbReference>
<accession>A0A6H5G9W2</accession>
<reference evidence="1 2" key="1">
    <citation type="submission" date="2020-02" db="EMBL/GenBank/DDBJ databases">
        <authorList>
            <person name="Ferguson B K."/>
        </authorList>
    </citation>
    <scope>NUCLEOTIDE SEQUENCE [LARGE SCALE GENOMIC DNA]</scope>
</reference>
<gene>
    <name evidence="1" type="ORF">NTEN_LOCUS5397</name>
</gene>
<protein>
    <submittedName>
        <fullName evidence="1">Uncharacterized protein</fullName>
    </submittedName>
</protein>
<evidence type="ECO:0000313" key="2">
    <source>
        <dbReference type="Proteomes" id="UP000479000"/>
    </source>
</evidence>
<keyword evidence="2" id="KW-1185">Reference proteome</keyword>
<name>A0A6H5G9W2_9HEMI</name>
<feature type="non-terminal residue" evidence="1">
    <location>
        <position position="59"/>
    </location>
</feature>
<organism evidence="1 2">
    <name type="scientific">Nesidiocoris tenuis</name>
    <dbReference type="NCBI Taxonomy" id="355587"/>
    <lineage>
        <taxon>Eukaryota</taxon>
        <taxon>Metazoa</taxon>
        <taxon>Ecdysozoa</taxon>
        <taxon>Arthropoda</taxon>
        <taxon>Hexapoda</taxon>
        <taxon>Insecta</taxon>
        <taxon>Pterygota</taxon>
        <taxon>Neoptera</taxon>
        <taxon>Paraneoptera</taxon>
        <taxon>Hemiptera</taxon>
        <taxon>Heteroptera</taxon>
        <taxon>Panheteroptera</taxon>
        <taxon>Cimicomorpha</taxon>
        <taxon>Miridae</taxon>
        <taxon>Dicyphina</taxon>
        <taxon>Nesidiocoris</taxon>
    </lineage>
</organism>
<dbReference type="Proteomes" id="UP000479000">
    <property type="component" value="Unassembled WGS sequence"/>
</dbReference>
<sequence length="59" mass="6873">MSWLSERSNFRHNRIELRKLVSDVGRKKLNGKNASLPDGVSEHRCYNVNIFNNDPISMK</sequence>
<evidence type="ECO:0000313" key="1">
    <source>
        <dbReference type="EMBL" id="CAA9999114.1"/>
    </source>
</evidence>
<dbReference type="AlphaFoldDB" id="A0A6H5G9W2"/>